<dbReference type="EnsemblPlants" id="OMERI03G02090.1">
    <property type="protein sequence ID" value="OMERI03G02090.1"/>
    <property type="gene ID" value="OMERI03G02090"/>
</dbReference>
<proteinExistence type="predicted"/>
<keyword evidence="1" id="KW-1133">Transmembrane helix</keyword>
<protein>
    <submittedName>
        <fullName evidence="2">Uncharacterized protein</fullName>
    </submittedName>
</protein>
<evidence type="ECO:0000256" key="1">
    <source>
        <dbReference type="SAM" id="Phobius"/>
    </source>
</evidence>
<name>A0A0E0CUK2_9ORYZ</name>
<feature type="transmembrane region" description="Helical" evidence="1">
    <location>
        <begin position="14"/>
        <end position="31"/>
    </location>
</feature>
<reference evidence="2" key="2">
    <citation type="submission" date="2018-05" db="EMBL/GenBank/DDBJ databases">
        <title>OmerRS3 (Oryza meridionalis Reference Sequence Version 3).</title>
        <authorList>
            <person name="Zhang J."/>
            <person name="Kudrna D."/>
            <person name="Lee S."/>
            <person name="Talag J."/>
            <person name="Welchert J."/>
            <person name="Wing R.A."/>
        </authorList>
    </citation>
    <scope>NUCLEOTIDE SEQUENCE [LARGE SCALE GENOMIC DNA]</scope>
    <source>
        <strain evidence="2">cv. OR44</strain>
    </source>
</reference>
<evidence type="ECO:0000313" key="3">
    <source>
        <dbReference type="Proteomes" id="UP000008021"/>
    </source>
</evidence>
<accession>A0A0E0CUK2</accession>
<organism evidence="2">
    <name type="scientific">Oryza meridionalis</name>
    <dbReference type="NCBI Taxonomy" id="40149"/>
    <lineage>
        <taxon>Eukaryota</taxon>
        <taxon>Viridiplantae</taxon>
        <taxon>Streptophyta</taxon>
        <taxon>Embryophyta</taxon>
        <taxon>Tracheophyta</taxon>
        <taxon>Spermatophyta</taxon>
        <taxon>Magnoliopsida</taxon>
        <taxon>Liliopsida</taxon>
        <taxon>Poales</taxon>
        <taxon>Poaceae</taxon>
        <taxon>BOP clade</taxon>
        <taxon>Oryzoideae</taxon>
        <taxon>Oryzeae</taxon>
        <taxon>Oryzinae</taxon>
        <taxon>Oryza</taxon>
    </lineage>
</organism>
<keyword evidence="1" id="KW-0472">Membrane</keyword>
<sequence>MNSSGSLFYKAVHFVYRILRSILYSLFVIFYRKMPKKFWSTETSWSLCCRGSWRLPLLKEKR</sequence>
<dbReference type="AlphaFoldDB" id="A0A0E0CUK2"/>
<dbReference type="HOGENOM" id="CLU_2907955_0_0_1"/>
<keyword evidence="3" id="KW-1185">Reference proteome</keyword>
<evidence type="ECO:0000313" key="2">
    <source>
        <dbReference type="EnsemblPlants" id="OMERI03G02090.1"/>
    </source>
</evidence>
<dbReference type="Proteomes" id="UP000008021">
    <property type="component" value="Chromosome 3"/>
</dbReference>
<dbReference type="Gramene" id="OMERI03G02090.1">
    <property type="protein sequence ID" value="OMERI03G02090.1"/>
    <property type="gene ID" value="OMERI03G02090"/>
</dbReference>
<keyword evidence="1" id="KW-0812">Transmembrane</keyword>
<reference evidence="2" key="1">
    <citation type="submission" date="2015-04" db="UniProtKB">
        <authorList>
            <consortium name="EnsemblPlants"/>
        </authorList>
    </citation>
    <scope>IDENTIFICATION</scope>
</reference>